<reference evidence="3" key="1">
    <citation type="submission" date="2020-11" db="EMBL/GenBank/DDBJ databases">
        <title>Halonatronomonas betainensis gen. nov., sp. nov. a novel haloalkaliphilic representative of the family Halanaerobiacae capable of betaine degradation.</title>
        <authorList>
            <person name="Boltyanskaya Y."/>
            <person name="Kevbrin V."/>
            <person name="Detkova E."/>
            <person name="Grouzdev D.S."/>
            <person name="Koziaeva V."/>
            <person name="Zhilina T."/>
        </authorList>
    </citation>
    <scope>NUCLEOTIDE SEQUENCE</scope>
    <source>
        <strain evidence="3">Z-7014</strain>
    </source>
</reference>
<dbReference type="PRINTS" id="PR01438">
    <property type="entry name" value="UNVRSLSTRESS"/>
</dbReference>
<organism evidence="3 4">
    <name type="scientific">Halonatronomonas betaini</name>
    <dbReference type="NCBI Taxonomy" id="2778430"/>
    <lineage>
        <taxon>Bacteria</taxon>
        <taxon>Bacillati</taxon>
        <taxon>Bacillota</taxon>
        <taxon>Clostridia</taxon>
        <taxon>Halanaerobiales</taxon>
        <taxon>Halarsenatibacteraceae</taxon>
        <taxon>Halonatronomonas</taxon>
    </lineage>
</organism>
<dbReference type="Pfam" id="PF00582">
    <property type="entry name" value="Usp"/>
    <property type="match status" value="2"/>
</dbReference>
<evidence type="ECO:0000313" key="4">
    <source>
        <dbReference type="Proteomes" id="UP000621436"/>
    </source>
</evidence>
<evidence type="ECO:0000313" key="3">
    <source>
        <dbReference type="EMBL" id="MBF8437079.1"/>
    </source>
</evidence>
<dbReference type="RefSeq" id="WP_270454014.1">
    <property type="nucleotide sequence ID" value="NZ_JADPIE010000004.1"/>
</dbReference>
<comment type="similarity">
    <text evidence="1">Belongs to the universal stress protein A family.</text>
</comment>
<dbReference type="PANTHER" id="PTHR46268:SF6">
    <property type="entry name" value="UNIVERSAL STRESS PROTEIN UP12"/>
    <property type="match status" value="1"/>
</dbReference>
<gene>
    <name evidence="3" type="ORF">I0Q91_08320</name>
</gene>
<feature type="domain" description="UspA" evidence="2">
    <location>
        <begin position="5"/>
        <end position="129"/>
    </location>
</feature>
<comment type="caution">
    <text evidence="3">The sequence shown here is derived from an EMBL/GenBank/DDBJ whole genome shotgun (WGS) entry which is preliminary data.</text>
</comment>
<dbReference type="Gene3D" id="3.40.50.620">
    <property type="entry name" value="HUPs"/>
    <property type="match status" value="2"/>
</dbReference>
<dbReference type="InterPro" id="IPR006016">
    <property type="entry name" value="UspA"/>
</dbReference>
<name>A0A931AUU1_9FIRM</name>
<dbReference type="Proteomes" id="UP000621436">
    <property type="component" value="Unassembled WGS sequence"/>
</dbReference>
<proteinExistence type="inferred from homology"/>
<dbReference type="InterPro" id="IPR014729">
    <property type="entry name" value="Rossmann-like_a/b/a_fold"/>
</dbReference>
<protein>
    <submittedName>
        <fullName evidence="3">Universal stress protein</fullName>
    </submittedName>
</protein>
<keyword evidence="4" id="KW-1185">Reference proteome</keyword>
<dbReference type="PANTHER" id="PTHR46268">
    <property type="entry name" value="STRESS RESPONSE PROTEIN NHAX"/>
    <property type="match status" value="1"/>
</dbReference>
<dbReference type="InterPro" id="IPR006015">
    <property type="entry name" value="Universal_stress_UspA"/>
</dbReference>
<feature type="domain" description="UspA" evidence="2">
    <location>
        <begin position="158"/>
        <end position="291"/>
    </location>
</feature>
<dbReference type="SUPFAM" id="SSF52402">
    <property type="entry name" value="Adenine nucleotide alpha hydrolases-like"/>
    <property type="match status" value="2"/>
</dbReference>
<dbReference type="AlphaFoldDB" id="A0A931AUU1"/>
<sequence>MLSGQVLVATDFSDEANMLKERLIEFKEAGLEKILLAHVLETKLTKKIGGIEEIKEKIDDLAKEYKDEGLDVETQILKGEPAVKLKELADEKNCSLMLIASHGQSFIKNIPIGHTAYDIARQVKTPLIIDKFTNYADKEYLQKNKELKSLELISPKIFRRLLLPLDLSSASAKVVEMIKSLKGNAEFTKIELLHVIESSVDKDDLVEQKSYAESELNKLADYLKKHDLTEDIEIKIEEGTASDKINEIAKKEKINLIMMTKTGENFADNKFLGSTTDTVIKESSIPVLTVPPSIY</sequence>
<evidence type="ECO:0000256" key="1">
    <source>
        <dbReference type="ARBA" id="ARBA00008791"/>
    </source>
</evidence>
<dbReference type="EMBL" id="JADPIE010000004">
    <property type="protein sequence ID" value="MBF8437079.1"/>
    <property type="molecule type" value="Genomic_DNA"/>
</dbReference>
<accession>A0A931AUU1</accession>
<dbReference type="CDD" id="cd00293">
    <property type="entry name" value="USP-like"/>
    <property type="match status" value="2"/>
</dbReference>
<evidence type="ECO:0000259" key="2">
    <source>
        <dbReference type="Pfam" id="PF00582"/>
    </source>
</evidence>